<dbReference type="AlphaFoldDB" id="A0A7W2EA33"/>
<feature type="domain" description="AMIN-like" evidence="3">
    <location>
        <begin position="111"/>
        <end position="235"/>
    </location>
</feature>
<keyword evidence="5" id="KW-1185">Reference proteome</keyword>
<gene>
    <name evidence="4" type="ORF">H0193_03725</name>
</gene>
<dbReference type="InterPro" id="IPR056303">
    <property type="entry name" value="AMIN-like"/>
</dbReference>
<dbReference type="Pfam" id="PF24837">
    <property type="entry name" value="AMIN-like"/>
    <property type="match status" value="1"/>
</dbReference>
<protein>
    <recommendedName>
        <fullName evidence="3">AMIN-like domain-containing protein</fullName>
    </recommendedName>
</protein>
<feature type="region of interest" description="Disordered" evidence="1">
    <location>
        <begin position="30"/>
        <end position="106"/>
    </location>
</feature>
<dbReference type="EMBL" id="JACDTZ010000001">
    <property type="protein sequence ID" value="MBA5243929.1"/>
    <property type="molecule type" value="Genomic_DNA"/>
</dbReference>
<evidence type="ECO:0000313" key="5">
    <source>
        <dbReference type="Proteomes" id="UP000523682"/>
    </source>
</evidence>
<feature type="chain" id="PRO_5038930534" description="AMIN-like domain-containing protein" evidence="2">
    <location>
        <begin position="29"/>
        <end position="236"/>
    </location>
</feature>
<feature type="compositionally biased region" description="Low complexity" evidence="1">
    <location>
        <begin position="39"/>
        <end position="70"/>
    </location>
</feature>
<dbReference type="RefSeq" id="WP_181888612.1">
    <property type="nucleotide sequence ID" value="NZ_CP170998.1"/>
</dbReference>
<dbReference type="PROSITE" id="PS51257">
    <property type="entry name" value="PROKAR_LIPOPROTEIN"/>
    <property type="match status" value="1"/>
</dbReference>
<feature type="signal peptide" evidence="2">
    <location>
        <begin position="1"/>
        <end position="28"/>
    </location>
</feature>
<evidence type="ECO:0000313" key="4">
    <source>
        <dbReference type="EMBL" id="MBA5243929.1"/>
    </source>
</evidence>
<dbReference type="Proteomes" id="UP000523682">
    <property type="component" value="Unassembled WGS sequence"/>
</dbReference>
<feature type="compositionally biased region" description="Low complexity" evidence="1">
    <location>
        <begin position="81"/>
        <end position="94"/>
    </location>
</feature>
<evidence type="ECO:0000256" key="1">
    <source>
        <dbReference type="SAM" id="MobiDB-lite"/>
    </source>
</evidence>
<proteinExistence type="predicted"/>
<sequence length="236" mass="24258">MTLHSRSFRPRRSRAVFAALAVTALTVAGCGSEAGDTGSSSEPTSESAMATSAAESAATPVSTSTSASAEQPEEADTRDVSAAAAPAGGPSASPFTMEDTHLQNPGHPELQIEDIRAGSHEDVDRVVVELSGAGTPNVLAGYTADPRQQASGMPLVPAGNAYFELIIQGVPWSMGLSDADLAKADPAGVAAGGIQEIADGGIFEADAQYIVGLDAQRPYNLYLLENPTRVVVDFQK</sequence>
<keyword evidence="2" id="KW-0732">Signal</keyword>
<evidence type="ECO:0000259" key="3">
    <source>
        <dbReference type="Pfam" id="PF24837"/>
    </source>
</evidence>
<comment type="caution">
    <text evidence="4">The sequence shown here is derived from an EMBL/GenBank/DDBJ whole genome shotgun (WGS) entry which is preliminary data.</text>
</comment>
<organism evidence="4 5">
    <name type="scientific">Corynebacterium haemomassiliense</name>
    <dbReference type="NCBI Taxonomy" id="2754726"/>
    <lineage>
        <taxon>Bacteria</taxon>
        <taxon>Bacillati</taxon>
        <taxon>Actinomycetota</taxon>
        <taxon>Actinomycetes</taxon>
        <taxon>Mycobacteriales</taxon>
        <taxon>Corynebacteriaceae</taxon>
        <taxon>Corynebacterium</taxon>
    </lineage>
</organism>
<reference evidence="4 5" key="1">
    <citation type="submission" date="2020-07" db="EMBL/GenBank/DDBJ databases">
        <title>Draft genome and description of Corynebacterium haemomassiliense strain Marseile-Q3615 sp. nov.</title>
        <authorList>
            <person name="Boxberger M."/>
            <person name="La Scola B."/>
        </authorList>
    </citation>
    <scope>NUCLEOTIDE SEQUENCE [LARGE SCALE GENOMIC DNA]</scope>
    <source>
        <strain evidence="4 5">Marseille-Q3615</strain>
    </source>
</reference>
<accession>A0A7W2EA33</accession>
<name>A0A7W2EA33_9CORY</name>
<evidence type="ECO:0000256" key="2">
    <source>
        <dbReference type="SAM" id="SignalP"/>
    </source>
</evidence>